<comment type="similarity">
    <text evidence="6">Belongs to the YccS/YhfK family.</text>
</comment>
<feature type="transmembrane region" description="Helical" evidence="7">
    <location>
        <begin position="12"/>
        <end position="31"/>
    </location>
</feature>
<reference evidence="9" key="1">
    <citation type="submission" date="2024-05" db="EMBL/GenBank/DDBJ databases">
        <title>Draft Genome Sequences of Flagellimonas sp. MMG031 and Marinobacter sp. MMG032 Isolated from the dinoflagellate Symbiodinium pilosum.</title>
        <authorList>
            <person name="Shikuma N.J."/>
            <person name="Farrell M.V."/>
        </authorList>
    </citation>
    <scope>NUCLEOTIDE SEQUENCE</scope>
    <source>
        <strain evidence="9">MMG032</strain>
    </source>
</reference>
<evidence type="ECO:0000256" key="7">
    <source>
        <dbReference type="SAM" id="Phobius"/>
    </source>
</evidence>
<organism evidence="9">
    <name type="scientific">Marinobacter sp. MMG032</name>
    <dbReference type="NCBI Taxonomy" id="3158548"/>
    <lineage>
        <taxon>Bacteria</taxon>
        <taxon>Pseudomonadati</taxon>
        <taxon>Pseudomonadota</taxon>
        <taxon>Gammaproteobacteria</taxon>
        <taxon>Pseudomonadales</taxon>
        <taxon>Marinobacteraceae</taxon>
        <taxon>Marinobacter</taxon>
    </lineage>
</organism>
<dbReference type="PANTHER" id="PTHR30509">
    <property type="entry name" value="P-HYDROXYBENZOIC ACID EFFLUX PUMP SUBUNIT-RELATED"/>
    <property type="match status" value="1"/>
</dbReference>
<dbReference type="EMBL" id="CP157802">
    <property type="protein sequence ID" value="XBQ20236.1"/>
    <property type="molecule type" value="Genomic_DNA"/>
</dbReference>
<protein>
    <submittedName>
        <fullName evidence="9">FUSC family protein</fullName>
    </submittedName>
</protein>
<keyword evidence="5 7" id="KW-0472">Membrane</keyword>
<evidence type="ECO:0000259" key="8">
    <source>
        <dbReference type="Pfam" id="PF13515"/>
    </source>
</evidence>
<feature type="transmembrane region" description="Helical" evidence="7">
    <location>
        <begin position="412"/>
        <end position="436"/>
    </location>
</feature>
<keyword evidence="3 7" id="KW-0812">Transmembrane</keyword>
<feature type="transmembrane region" description="Helical" evidence="7">
    <location>
        <begin position="37"/>
        <end position="55"/>
    </location>
</feature>
<evidence type="ECO:0000256" key="4">
    <source>
        <dbReference type="ARBA" id="ARBA00022989"/>
    </source>
</evidence>
<feature type="transmembrane region" description="Helical" evidence="7">
    <location>
        <begin position="345"/>
        <end position="367"/>
    </location>
</feature>
<dbReference type="InterPro" id="IPR049453">
    <property type="entry name" value="Memb_transporter_dom"/>
</dbReference>
<feature type="domain" description="Integral membrane bound transporter" evidence="8">
    <location>
        <begin position="305"/>
        <end position="430"/>
    </location>
</feature>
<evidence type="ECO:0000256" key="5">
    <source>
        <dbReference type="ARBA" id="ARBA00023136"/>
    </source>
</evidence>
<keyword evidence="2" id="KW-1003">Cell membrane</keyword>
<feature type="transmembrane region" description="Helical" evidence="7">
    <location>
        <begin position="67"/>
        <end position="83"/>
    </location>
</feature>
<sequence length="582" mass="63276">MLYDPGFARLIFASRAVLGLAAVAIIGWLLARETEQDLPGVLLGVAAAQFTLLLAREPRRVTRITTSFLMIPGYGLGLMIVHVVADQPALQIIILPLMVGLGFWLQSGRSKLATMIMAAAWIFMFTIYFGAQDGLLTWHLAAVSVSILIMMAVRFLIWADDKPLRLSLVLRSHQLILMRAAHLAARSDTRADLLGWFHKAMVPVIQSLATHPKLDDSSRAALLDQRTAFEIELLGAPASEAEISRILTEKPEVTRADWVTREAVQKDVAEFRRTDVAENAASFSEKWMHSSHRRAIQVTAAVMPAALAGFLISPERWPWAVLVAMFMFFGTESSGRLLSKGVQNVIGVVVGFALAIVLSSILPPIPWLEWATIMGLTFLAFYFIPVNYAAGMAAVTALIGQALSLGGSDIGMLLGLRFIEVLAGATFGIFAGLFVMPERASDNVRRACANLLNDAANVLDPSKTGPSAARLRENLAAAYTAADFGRLAGLLIDGAGMRAALIEMAQLQNLIELYRSRTSQTNQQIPNHYLNELAGQCRTVAEQVVDRRKEALVPISWPEGGGNEFGILAAIDASVRSIAKYS</sequence>
<comment type="subcellular location">
    <subcellularLocation>
        <location evidence="1">Cell membrane</location>
        <topology evidence="1">Multi-pass membrane protein</topology>
    </subcellularLocation>
</comment>
<evidence type="ECO:0000256" key="3">
    <source>
        <dbReference type="ARBA" id="ARBA00022692"/>
    </source>
</evidence>
<feature type="transmembrane region" description="Helical" evidence="7">
    <location>
        <begin position="295"/>
        <end position="313"/>
    </location>
</feature>
<name>A0AAU7MPL8_9GAMM</name>
<dbReference type="KEGG" id="mamm:ABNF92_03495"/>
<gene>
    <name evidence="9" type="ORF">ABNF92_03495</name>
</gene>
<evidence type="ECO:0000313" key="9">
    <source>
        <dbReference type="EMBL" id="XBQ20236.1"/>
    </source>
</evidence>
<evidence type="ECO:0000256" key="6">
    <source>
        <dbReference type="ARBA" id="ARBA00043993"/>
    </source>
</evidence>
<dbReference type="AlphaFoldDB" id="A0AAU7MPL8"/>
<feature type="transmembrane region" description="Helical" evidence="7">
    <location>
        <begin position="137"/>
        <end position="157"/>
    </location>
</feature>
<feature type="transmembrane region" description="Helical" evidence="7">
    <location>
        <begin position="89"/>
        <end position="105"/>
    </location>
</feature>
<feature type="transmembrane region" description="Helical" evidence="7">
    <location>
        <begin position="379"/>
        <end position="400"/>
    </location>
</feature>
<keyword evidence="4 7" id="KW-1133">Transmembrane helix</keyword>
<dbReference type="GO" id="GO:0005886">
    <property type="term" value="C:plasma membrane"/>
    <property type="evidence" value="ECO:0007669"/>
    <property type="project" value="UniProtKB-SubCell"/>
</dbReference>
<feature type="transmembrane region" description="Helical" evidence="7">
    <location>
        <begin position="319"/>
        <end position="338"/>
    </location>
</feature>
<dbReference type="PANTHER" id="PTHR30509:SF9">
    <property type="entry name" value="MULTIDRUG RESISTANCE PROTEIN MDTO"/>
    <property type="match status" value="1"/>
</dbReference>
<proteinExistence type="inferred from homology"/>
<evidence type="ECO:0000256" key="2">
    <source>
        <dbReference type="ARBA" id="ARBA00022475"/>
    </source>
</evidence>
<dbReference type="RefSeq" id="WP_349343446.1">
    <property type="nucleotide sequence ID" value="NZ_CP157802.1"/>
</dbReference>
<feature type="transmembrane region" description="Helical" evidence="7">
    <location>
        <begin position="112"/>
        <end position="131"/>
    </location>
</feature>
<dbReference type="Pfam" id="PF13515">
    <property type="entry name" value="FUSC_2"/>
    <property type="match status" value="1"/>
</dbReference>
<accession>A0AAU7MPL8</accession>
<evidence type="ECO:0000256" key="1">
    <source>
        <dbReference type="ARBA" id="ARBA00004651"/>
    </source>
</evidence>